<feature type="domain" description="Heterokaryon incompatibility" evidence="1">
    <location>
        <begin position="47"/>
        <end position="183"/>
    </location>
</feature>
<reference evidence="2 3" key="1">
    <citation type="submission" date="2018-05" db="EMBL/GenBank/DDBJ databases">
        <title>Genome sequencing and assembly of the regulated plant pathogen Lachnellula willkommii and related sister species for the development of diagnostic species identification markers.</title>
        <authorList>
            <person name="Giroux E."/>
            <person name="Bilodeau G."/>
        </authorList>
    </citation>
    <scope>NUCLEOTIDE SEQUENCE [LARGE SCALE GENOMIC DNA]</scope>
    <source>
        <strain evidence="2 3">CBS 172.35</strain>
    </source>
</reference>
<organism evidence="2 3">
    <name type="scientific">Lachnellula willkommii</name>
    <dbReference type="NCBI Taxonomy" id="215461"/>
    <lineage>
        <taxon>Eukaryota</taxon>
        <taxon>Fungi</taxon>
        <taxon>Dikarya</taxon>
        <taxon>Ascomycota</taxon>
        <taxon>Pezizomycotina</taxon>
        <taxon>Leotiomycetes</taxon>
        <taxon>Helotiales</taxon>
        <taxon>Lachnaceae</taxon>
        <taxon>Lachnellula</taxon>
    </lineage>
</organism>
<name>A0A559MBI7_9HELO</name>
<dbReference type="PANTHER" id="PTHR24148:SF64">
    <property type="entry name" value="HETEROKARYON INCOMPATIBILITY DOMAIN-CONTAINING PROTEIN"/>
    <property type="match status" value="1"/>
</dbReference>
<evidence type="ECO:0000313" key="2">
    <source>
        <dbReference type="EMBL" id="TVY90273.1"/>
    </source>
</evidence>
<evidence type="ECO:0000313" key="3">
    <source>
        <dbReference type="Proteomes" id="UP000315522"/>
    </source>
</evidence>
<evidence type="ECO:0000259" key="1">
    <source>
        <dbReference type="Pfam" id="PF06985"/>
    </source>
</evidence>
<accession>A0A559MBI7</accession>
<dbReference type="EMBL" id="QGML01000923">
    <property type="protein sequence ID" value="TVY90273.1"/>
    <property type="molecule type" value="Genomic_DNA"/>
</dbReference>
<sequence length="491" mass="55698">MSTFAYKPLERLADRPSIRLAFLQPGSRDDPIRINLKHTTFADKPKYESLSYTWGSASNVKSIEINSLFVSVRRNLDKALRHFRRKDQERVLWIDAICINQADDAEKSWQVMLMADIYRRAQRVLVWLGIIDEIEHARPKGSSRMMARGRENKTPDEKVRDDVEYHRALCSKPYWTRVWIVQEVGAAADLELNWDIRSKNSKKLISKSESWNHFFDETRSSAPLSNRATELAKQREGRHGDAFLLANLVEAGADALCELPHDKIYGFVAIAHDCEDGSFPVDYSKPLWSLYEDFVKFQYASVRDVAAKSIVHFSQVVLNILKNVKAPPENFWKAPTNPGRCETCFGHPEDGTRLFKIAAMYAGNVSIFGPSYDELTGNPNARKAWNLALKGCDADATRLREENESFISKLLALDVSELHKAAANVCSFGWKYTYDETVISRICYPRLVSVEPGLGERSLRLFATTEGTIGLIPSRYVVSVLEIGCCGRDES</sequence>
<dbReference type="AlphaFoldDB" id="A0A559MBI7"/>
<comment type="caution">
    <text evidence="2">The sequence shown here is derived from an EMBL/GenBank/DDBJ whole genome shotgun (WGS) entry which is preliminary data.</text>
</comment>
<proteinExistence type="predicted"/>
<protein>
    <submittedName>
        <fullName evidence="2">Heterokaryon incompatibility protein 6,OR allele</fullName>
    </submittedName>
</protein>
<dbReference type="PANTHER" id="PTHR24148">
    <property type="entry name" value="ANKYRIN REPEAT DOMAIN-CONTAINING PROTEIN 39 HOMOLOG-RELATED"/>
    <property type="match status" value="1"/>
</dbReference>
<dbReference type="InterPro" id="IPR052895">
    <property type="entry name" value="HetReg/Transcr_Mod"/>
</dbReference>
<keyword evidence="3" id="KW-1185">Reference proteome</keyword>
<dbReference type="InterPro" id="IPR010730">
    <property type="entry name" value="HET"/>
</dbReference>
<gene>
    <name evidence="2" type="primary">het-6_10</name>
    <name evidence="2" type="ORF">LAWI1_G004738</name>
</gene>
<dbReference type="Proteomes" id="UP000315522">
    <property type="component" value="Unassembled WGS sequence"/>
</dbReference>
<dbReference type="Pfam" id="PF06985">
    <property type="entry name" value="HET"/>
    <property type="match status" value="1"/>
</dbReference>